<dbReference type="SMART" id="SM00267">
    <property type="entry name" value="GGDEF"/>
    <property type="match status" value="1"/>
</dbReference>
<feature type="domain" description="GGDEF" evidence="3">
    <location>
        <begin position="1110"/>
        <end position="1243"/>
    </location>
</feature>
<organism evidence="4 5">
    <name type="scientific">Pseudoalteromonas rhizosphaerae</name>
    <dbReference type="NCBI Taxonomy" id="2518973"/>
    <lineage>
        <taxon>Bacteria</taxon>
        <taxon>Pseudomonadati</taxon>
        <taxon>Pseudomonadota</taxon>
        <taxon>Gammaproteobacteria</taxon>
        <taxon>Alteromonadales</taxon>
        <taxon>Pseudoalteromonadaceae</taxon>
        <taxon>Pseudoalteromonas</taxon>
    </lineage>
</organism>
<dbReference type="InterPro" id="IPR029787">
    <property type="entry name" value="Nucleotide_cyclase"/>
</dbReference>
<dbReference type="NCBIfam" id="TIGR00254">
    <property type="entry name" value="GGDEF"/>
    <property type="match status" value="1"/>
</dbReference>
<reference evidence="4 5" key="1">
    <citation type="submission" date="2024-11" db="EMBL/GenBank/DDBJ databases">
        <title>The Natural Products Discovery Center: Release of the First 8490 Sequenced Strains for Exploring Actinobacteria Biosynthetic Diversity.</title>
        <authorList>
            <person name="Kalkreuter E."/>
            <person name="Kautsar S.A."/>
            <person name="Yang D."/>
            <person name="Bader C.D."/>
            <person name="Teijaro C.N."/>
            <person name="Fluegel L."/>
            <person name="Davis C.M."/>
            <person name="Simpson J.R."/>
            <person name="Lauterbach L."/>
            <person name="Steele A.D."/>
            <person name="Gui C."/>
            <person name="Meng S."/>
            <person name="Li G."/>
            <person name="Viehrig K."/>
            <person name="Ye F."/>
            <person name="Su P."/>
            <person name="Kiefer A.F."/>
            <person name="Nichols A."/>
            <person name="Cepeda A.J."/>
            <person name="Yan W."/>
            <person name="Fan B."/>
            <person name="Jiang Y."/>
            <person name="Adhikari A."/>
            <person name="Zheng C.-J."/>
            <person name="Schuster L."/>
            <person name="Cowan T.M."/>
            <person name="Smanski M.J."/>
            <person name="Chevrette M.G."/>
            <person name="De Carvalho L.P.S."/>
            <person name="Shen B."/>
        </authorList>
    </citation>
    <scope>NUCLEOTIDE SEQUENCE [LARGE SCALE GENOMIC DNA]</scope>
    <source>
        <strain evidence="4 5">NPDC078403</strain>
    </source>
</reference>
<evidence type="ECO:0000259" key="3">
    <source>
        <dbReference type="PROSITE" id="PS50887"/>
    </source>
</evidence>
<dbReference type="InterPro" id="IPR035965">
    <property type="entry name" value="PAS-like_dom_sf"/>
</dbReference>
<evidence type="ECO:0000256" key="1">
    <source>
        <dbReference type="SAM" id="SignalP"/>
    </source>
</evidence>
<dbReference type="Proteomes" id="UP001620262">
    <property type="component" value="Unassembled WGS sequence"/>
</dbReference>
<dbReference type="PROSITE" id="PS50883">
    <property type="entry name" value="EAL"/>
    <property type="match status" value="1"/>
</dbReference>
<dbReference type="InterPro" id="IPR035919">
    <property type="entry name" value="EAL_sf"/>
</dbReference>
<dbReference type="Pfam" id="PF00990">
    <property type="entry name" value="GGDEF"/>
    <property type="match status" value="1"/>
</dbReference>
<evidence type="ECO:0000259" key="2">
    <source>
        <dbReference type="PROSITE" id="PS50883"/>
    </source>
</evidence>
<dbReference type="Pfam" id="PF00563">
    <property type="entry name" value="EAL"/>
    <property type="match status" value="1"/>
</dbReference>
<dbReference type="SUPFAM" id="SSF141868">
    <property type="entry name" value="EAL domain-like"/>
    <property type="match status" value="1"/>
</dbReference>
<evidence type="ECO:0000313" key="4">
    <source>
        <dbReference type="EMBL" id="MFK3863377.1"/>
    </source>
</evidence>
<comment type="caution">
    <text evidence="4">The sequence shown here is derived from an EMBL/GenBank/DDBJ whole genome shotgun (WGS) entry which is preliminary data.</text>
</comment>
<dbReference type="SUPFAM" id="SSF50998">
    <property type="entry name" value="Quinoprotein alcohol dehydrogenase-like"/>
    <property type="match status" value="1"/>
</dbReference>
<gene>
    <name evidence="4" type="ORF">ACI2JU_05745</name>
</gene>
<dbReference type="PANTHER" id="PTHR44757">
    <property type="entry name" value="DIGUANYLATE CYCLASE DGCP"/>
    <property type="match status" value="1"/>
</dbReference>
<dbReference type="RefSeq" id="WP_404674944.1">
    <property type="nucleotide sequence ID" value="NZ_JBJDOT010000005.1"/>
</dbReference>
<sequence>MRLSNFFFILFSILCTWFSVNSSAQSYAQQLQRLSTDEGLSQGHVTSTLQDKLGFIWIGTLQGLNRFDGYEVKIFSGEYSLDQLSIIVLFETHNGDIFVSTEYSGAFLIDPVTLKVSKIYSGKLNAEEKHFSPIFAITEHQQLFYYAINEHVYAFDPQKNTFTHEFSISKDENFVRAITIHNDFLYIATTDGLYSKSLIDEHITKIPLVAKDKLNPDNNNIKFLSIDSQLGLLVGTVEGFYSIAFNNNELLDFNNVKTLLAEHNIWDYVNTPYGEFIVTEDGLYQYHRHTDHNEFLLRFDQSKFHMTDNTILDVMVDKTGLMWLASRSQGVFTWSTLARRFGNIQITSNDKLHSNVILAVYQSDNAVWLGTDNGLAKMRLDGTTEKTYLASDDSKAFYGQFAVFGIASAHLNEPDRYLWLLLYDGLALFDKKTEQKIDLPMQGNTQAILDSGPSYGYHQITTDTFAFFSENDYFLYDGNSGQTNVIKGLKEQLDPVNVHAFLKPLPNKPDDYLISVSGALYRYNESSQKLTLIYEVENYNPINYVTIDDWVIDYNNTLWLASSQEGLIGLDANSYEVKHRINLSNGIKTKTIVALQIDQFGFLWISSKNGLYRLDLSSMQLNAYTVKDGLTVNEFNIDSHTQLTDGRLAFGSTRGVLTLAPQDFLSVPNDRDSTVTEITDISLLSRTLNYHPLQYAKQRLQLTDEDVGLEVSFSNFDFQNVDRTRYKVSLTGPNKLSYDKLNNNKVFFTKLPAGDYQLTIAAYNLSDSGLGDEKTLNFTVAYAPWRSPLAVSLYLLLTFLVLFVIFWQYRSRQRIIKHTHDEILHSQQQTELALNSSKSGVWEVDIGAHWIKQQRLKHELGYKTLPQKFNFDDFCALIHPDDKRKVLHDWHIFITQKNAQQWQATFRLKHTNEDWLWYHDIGKVIETNEQGYPSKLAGIYTNITEQRATAQQAAVLGEAFSQINDWLLILDSQLTPFSVNNSFAEAFSIQTIPAKLELKRFLAALGKKQYVDFINILKSLQPKQNWRGDAYIKTKINPSHPIHISITAVAKDSNVVSYYVVVISDLTEQKRAENELRYLANYDPLTKLPNRSLMYQKISHAIKDADTHASLVALLFIDLDKFKPVNDSFGHAVGDQLLCDITYRMNSMLDKNAIVGRQSGDEFLLLIKNLDSPQSLSNLVRSLTEELAKRVVINDFAINISASVGVALYPFDADTTDELIRNADIAMMHAKQSGRNGFKFFTEQMNNQITQKLLLENALKDAYKDDLFFNNYQPIVNNKSKKIKGVELLMRWQHQAELISPAVFIPIAEETGLIDVLTEQALTRALEDLAPLFKANPRFYLSLNLSPVHILKSNLTERLLLILNQHHIKPVQLRLEITENTLLDDKNKAAKQLQALRNAGFKLLLDDFGTGYSSLTYLSQFPIDVIKIDQSFVRNIGQDSNNESIIKTIHTLAENLDLYCIAEGVETIEQIRFLNSIGCDDLQGYYFAKPTTAEILISDAYIQALLEKLQTT</sequence>
<feature type="domain" description="EAL" evidence="2">
    <location>
        <begin position="1252"/>
        <end position="1504"/>
    </location>
</feature>
<proteinExistence type="predicted"/>
<dbReference type="InterPro" id="IPR013655">
    <property type="entry name" value="PAS_fold_3"/>
</dbReference>
<dbReference type="CDD" id="cd01949">
    <property type="entry name" value="GGDEF"/>
    <property type="match status" value="1"/>
</dbReference>
<dbReference type="Pfam" id="PF08447">
    <property type="entry name" value="PAS_3"/>
    <property type="match status" value="1"/>
</dbReference>
<dbReference type="PANTHER" id="PTHR44757:SF2">
    <property type="entry name" value="BIOFILM ARCHITECTURE MAINTENANCE PROTEIN MBAA"/>
    <property type="match status" value="1"/>
</dbReference>
<dbReference type="InterPro" id="IPR001633">
    <property type="entry name" value="EAL_dom"/>
</dbReference>
<dbReference type="SMART" id="SM00052">
    <property type="entry name" value="EAL"/>
    <property type="match status" value="1"/>
</dbReference>
<dbReference type="Gene3D" id="3.30.70.270">
    <property type="match status" value="1"/>
</dbReference>
<dbReference type="SUPFAM" id="SSF55073">
    <property type="entry name" value="Nucleotide cyclase"/>
    <property type="match status" value="1"/>
</dbReference>
<dbReference type="Gene3D" id="3.30.450.20">
    <property type="entry name" value="PAS domain"/>
    <property type="match status" value="2"/>
</dbReference>
<dbReference type="SUPFAM" id="SSF55785">
    <property type="entry name" value="PYP-like sensor domain (PAS domain)"/>
    <property type="match status" value="2"/>
</dbReference>
<feature type="chain" id="PRO_5045459880" evidence="1">
    <location>
        <begin position="25"/>
        <end position="1512"/>
    </location>
</feature>
<dbReference type="EMBL" id="JBJDOT010000005">
    <property type="protein sequence ID" value="MFK3863377.1"/>
    <property type="molecule type" value="Genomic_DNA"/>
</dbReference>
<dbReference type="Gene3D" id="2.60.40.10">
    <property type="entry name" value="Immunoglobulins"/>
    <property type="match status" value="1"/>
</dbReference>
<dbReference type="InterPro" id="IPR013783">
    <property type="entry name" value="Ig-like_fold"/>
</dbReference>
<dbReference type="InterPro" id="IPR015943">
    <property type="entry name" value="WD40/YVTN_repeat-like_dom_sf"/>
</dbReference>
<dbReference type="Gene3D" id="2.130.10.10">
    <property type="entry name" value="YVTN repeat-like/Quinoprotein amine dehydrogenase"/>
    <property type="match status" value="2"/>
</dbReference>
<dbReference type="CDD" id="cd01948">
    <property type="entry name" value="EAL"/>
    <property type="match status" value="1"/>
</dbReference>
<feature type="signal peptide" evidence="1">
    <location>
        <begin position="1"/>
        <end position="24"/>
    </location>
</feature>
<dbReference type="InterPro" id="IPR000160">
    <property type="entry name" value="GGDEF_dom"/>
</dbReference>
<dbReference type="InterPro" id="IPR011047">
    <property type="entry name" value="Quinoprotein_ADH-like_sf"/>
</dbReference>
<dbReference type="InterPro" id="IPR043128">
    <property type="entry name" value="Rev_trsase/Diguanyl_cyclase"/>
</dbReference>
<dbReference type="Gene3D" id="3.20.20.450">
    <property type="entry name" value="EAL domain"/>
    <property type="match status" value="1"/>
</dbReference>
<accession>A0ABW8KUE0</accession>
<name>A0ABW8KUE0_9GAMM</name>
<evidence type="ECO:0000313" key="5">
    <source>
        <dbReference type="Proteomes" id="UP001620262"/>
    </source>
</evidence>
<dbReference type="InterPro" id="IPR052155">
    <property type="entry name" value="Biofilm_reg_signaling"/>
</dbReference>
<dbReference type="PROSITE" id="PS50887">
    <property type="entry name" value="GGDEF"/>
    <property type="match status" value="1"/>
</dbReference>
<keyword evidence="5" id="KW-1185">Reference proteome</keyword>
<protein>
    <submittedName>
        <fullName evidence="4">EAL domain-containing protein</fullName>
    </submittedName>
</protein>
<keyword evidence="1" id="KW-0732">Signal</keyword>